<name>A0A0S3R182_PHAAN</name>
<accession>A0A0S3R182</accession>
<organism evidence="1 2">
    <name type="scientific">Vigna angularis var. angularis</name>
    <dbReference type="NCBI Taxonomy" id="157739"/>
    <lineage>
        <taxon>Eukaryota</taxon>
        <taxon>Viridiplantae</taxon>
        <taxon>Streptophyta</taxon>
        <taxon>Embryophyta</taxon>
        <taxon>Tracheophyta</taxon>
        <taxon>Spermatophyta</taxon>
        <taxon>Magnoliopsida</taxon>
        <taxon>eudicotyledons</taxon>
        <taxon>Gunneridae</taxon>
        <taxon>Pentapetalae</taxon>
        <taxon>rosids</taxon>
        <taxon>fabids</taxon>
        <taxon>Fabales</taxon>
        <taxon>Fabaceae</taxon>
        <taxon>Papilionoideae</taxon>
        <taxon>50 kb inversion clade</taxon>
        <taxon>NPAAA clade</taxon>
        <taxon>indigoferoid/millettioid clade</taxon>
        <taxon>Phaseoleae</taxon>
        <taxon>Vigna</taxon>
    </lineage>
</organism>
<sequence length="82" mass="9495">FADFISTFPLISFLSSASLNLRRLLSFKTYYHVPSRSLSFPLIFNFSAFLPPNTLRTLLRAHAFLGSENTPPSARLWLWFRL</sequence>
<feature type="non-terminal residue" evidence="1">
    <location>
        <position position="1"/>
    </location>
</feature>
<keyword evidence="2" id="KW-1185">Reference proteome</keyword>
<evidence type="ECO:0000313" key="2">
    <source>
        <dbReference type="Proteomes" id="UP000291084"/>
    </source>
</evidence>
<dbReference type="Proteomes" id="UP000291084">
    <property type="component" value="Chromosome 1"/>
</dbReference>
<dbReference type="AlphaFoldDB" id="A0A0S3R182"/>
<gene>
    <name evidence="1" type="primary">Vigan.01G192100</name>
    <name evidence="1" type="ORF">VIGAN_01192100</name>
</gene>
<evidence type="ECO:0000313" key="1">
    <source>
        <dbReference type="EMBL" id="BAT74286.1"/>
    </source>
</evidence>
<dbReference type="EMBL" id="AP015034">
    <property type="protein sequence ID" value="BAT74286.1"/>
    <property type="molecule type" value="Genomic_DNA"/>
</dbReference>
<proteinExistence type="predicted"/>
<reference evidence="1 2" key="1">
    <citation type="journal article" date="2015" name="Sci. Rep.">
        <title>The power of single molecule real-time sequencing technology in the de novo assembly of a eukaryotic genome.</title>
        <authorList>
            <person name="Sakai H."/>
            <person name="Naito K."/>
            <person name="Ogiso-Tanaka E."/>
            <person name="Takahashi Y."/>
            <person name="Iseki K."/>
            <person name="Muto C."/>
            <person name="Satou K."/>
            <person name="Teruya K."/>
            <person name="Shiroma A."/>
            <person name="Shimoji M."/>
            <person name="Hirano T."/>
            <person name="Itoh T."/>
            <person name="Kaga A."/>
            <person name="Tomooka N."/>
        </authorList>
    </citation>
    <scope>NUCLEOTIDE SEQUENCE [LARGE SCALE GENOMIC DNA]</scope>
    <source>
        <strain evidence="2">cv. Shumari</strain>
    </source>
</reference>
<protein>
    <submittedName>
        <fullName evidence="1">Uncharacterized protein</fullName>
    </submittedName>
</protein>